<dbReference type="EMBL" id="LQQU01000058">
    <property type="protein sequence ID" value="KZE25953.1"/>
    <property type="molecule type" value="Genomic_DNA"/>
</dbReference>
<comment type="cofactor">
    <cofactor evidence="2">
        <name>Mg(2+)</name>
        <dbReference type="ChEBI" id="CHEBI:18420"/>
    </cofactor>
</comment>
<dbReference type="CDD" id="cd03426">
    <property type="entry name" value="NUDIX_CoAse_Nudt7"/>
    <property type="match status" value="1"/>
</dbReference>
<dbReference type="InterPro" id="IPR015797">
    <property type="entry name" value="NUDIX_hydrolase-like_dom_sf"/>
</dbReference>
<dbReference type="GO" id="GO:0046872">
    <property type="term" value="F:metal ion binding"/>
    <property type="evidence" value="ECO:0007669"/>
    <property type="project" value="UniProtKB-KW"/>
</dbReference>
<organism evidence="8 9">
    <name type="scientific">Crenobacter luteus</name>
    <dbReference type="NCBI Taxonomy" id="1452487"/>
    <lineage>
        <taxon>Bacteria</taxon>
        <taxon>Pseudomonadati</taxon>
        <taxon>Pseudomonadota</taxon>
        <taxon>Betaproteobacteria</taxon>
        <taxon>Neisseriales</taxon>
        <taxon>Neisseriaceae</taxon>
        <taxon>Crenobacter</taxon>
    </lineage>
</organism>
<dbReference type="PROSITE" id="PS51462">
    <property type="entry name" value="NUDIX"/>
    <property type="match status" value="1"/>
</dbReference>
<evidence type="ECO:0000256" key="1">
    <source>
        <dbReference type="ARBA" id="ARBA00001936"/>
    </source>
</evidence>
<dbReference type="RefSeq" id="WP_066614424.1">
    <property type="nucleotide sequence ID" value="NZ_LQQU01000058.1"/>
</dbReference>
<dbReference type="InterPro" id="IPR000086">
    <property type="entry name" value="NUDIX_hydrolase_dom"/>
</dbReference>
<gene>
    <name evidence="8" type="ORF">AVW16_02710</name>
</gene>
<evidence type="ECO:0000313" key="8">
    <source>
        <dbReference type="EMBL" id="KZE25953.1"/>
    </source>
</evidence>
<comment type="caution">
    <text evidence="8">The sequence shown here is derived from an EMBL/GenBank/DDBJ whole genome shotgun (WGS) entry which is preliminary data.</text>
</comment>
<dbReference type="PANTHER" id="PTHR12992">
    <property type="entry name" value="NUDIX HYDROLASE"/>
    <property type="match status" value="1"/>
</dbReference>
<dbReference type="STRING" id="1452487.AVW16_02710"/>
<proteinExistence type="predicted"/>
<dbReference type="PANTHER" id="PTHR12992:SF11">
    <property type="entry name" value="MITOCHONDRIAL COENZYME A DIPHOSPHATASE NUDT8"/>
    <property type="match status" value="1"/>
</dbReference>
<keyword evidence="9" id="KW-1185">Reference proteome</keyword>
<dbReference type="OrthoDB" id="9802805at2"/>
<dbReference type="SUPFAM" id="SSF55811">
    <property type="entry name" value="Nudix"/>
    <property type="match status" value="1"/>
</dbReference>
<dbReference type="NCBIfam" id="NF007980">
    <property type="entry name" value="PRK10707.1"/>
    <property type="match status" value="1"/>
</dbReference>
<evidence type="ECO:0000313" key="9">
    <source>
        <dbReference type="Proteomes" id="UP000076625"/>
    </source>
</evidence>
<dbReference type="InterPro" id="IPR045121">
    <property type="entry name" value="CoAse"/>
</dbReference>
<reference evidence="9" key="1">
    <citation type="submission" date="2016-01" db="EMBL/GenBank/DDBJ databases">
        <title>Draft genome of Chromobacterium sp. F49.</title>
        <authorList>
            <person name="Hong K.W."/>
        </authorList>
    </citation>
    <scope>NUCLEOTIDE SEQUENCE [LARGE SCALE GENOMIC DNA]</scope>
    <source>
        <strain evidence="9">CN10</strain>
    </source>
</reference>
<evidence type="ECO:0000256" key="4">
    <source>
        <dbReference type="ARBA" id="ARBA00022801"/>
    </source>
</evidence>
<keyword evidence="3" id="KW-0479">Metal-binding</keyword>
<feature type="domain" description="Nudix hydrolase" evidence="7">
    <location>
        <begin position="36"/>
        <end position="172"/>
    </location>
</feature>
<dbReference type="Gene3D" id="3.90.79.10">
    <property type="entry name" value="Nucleoside Triphosphate Pyrophosphohydrolase"/>
    <property type="match status" value="1"/>
</dbReference>
<comment type="cofactor">
    <cofactor evidence="1">
        <name>Mn(2+)</name>
        <dbReference type="ChEBI" id="CHEBI:29035"/>
    </cofactor>
</comment>
<sequence length="202" mass="21190">MWPEHPDDATRWLRQRLAAPSARVPFVRPPGLGPGPLTPAAVLVPLIWHPAEPTVLLTRRALSLPTHAGQISFPGGKIEAGDGDAVAGALREAREEVGVEPAEVCVVGRLADYATVTGFLVTPVVGLLVPPVALTPQPSEVDSVFELPLACAAAPGAFVAERYERGGVQGEYWVLHHGGDRVWGATAAMLRALVEALGESGP</sequence>
<accession>A0A165EMI1</accession>
<dbReference type="Pfam" id="PF00293">
    <property type="entry name" value="NUDIX"/>
    <property type="match status" value="1"/>
</dbReference>
<evidence type="ECO:0000256" key="5">
    <source>
        <dbReference type="ARBA" id="ARBA00022842"/>
    </source>
</evidence>
<protein>
    <recommendedName>
        <fullName evidence="7">Nudix hydrolase domain-containing protein</fullName>
    </recommendedName>
</protein>
<dbReference type="AlphaFoldDB" id="A0A165EMI1"/>
<evidence type="ECO:0000256" key="6">
    <source>
        <dbReference type="ARBA" id="ARBA00023211"/>
    </source>
</evidence>
<keyword evidence="5" id="KW-0460">Magnesium</keyword>
<dbReference type="GO" id="GO:0010945">
    <property type="term" value="F:coenzyme A diphosphatase activity"/>
    <property type="evidence" value="ECO:0007669"/>
    <property type="project" value="InterPro"/>
</dbReference>
<evidence type="ECO:0000259" key="7">
    <source>
        <dbReference type="PROSITE" id="PS51462"/>
    </source>
</evidence>
<evidence type="ECO:0000256" key="2">
    <source>
        <dbReference type="ARBA" id="ARBA00001946"/>
    </source>
</evidence>
<dbReference type="Proteomes" id="UP000076625">
    <property type="component" value="Unassembled WGS sequence"/>
</dbReference>
<keyword evidence="6" id="KW-0464">Manganese</keyword>
<keyword evidence="4" id="KW-0378">Hydrolase</keyword>
<name>A0A165EMI1_9NEIS</name>
<evidence type="ECO:0000256" key="3">
    <source>
        <dbReference type="ARBA" id="ARBA00022723"/>
    </source>
</evidence>